<proteinExistence type="predicted"/>
<accession>A0AAV4JBK1</accession>
<evidence type="ECO:0000313" key="2">
    <source>
        <dbReference type="EMBL" id="GFS17976.1"/>
    </source>
</evidence>
<dbReference type="Pfam" id="PF15880">
    <property type="entry name" value="NDUFV3"/>
    <property type="match status" value="1"/>
</dbReference>
<feature type="compositionally biased region" description="Low complexity" evidence="1">
    <location>
        <begin position="51"/>
        <end position="61"/>
    </location>
</feature>
<dbReference type="InterPro" id="IPR026193">
    <property type="entry name" value="NDUFV3"/>
</dbReference>
<dbReference type="AlphaFoldDB" id="A0AAV4JBK1"/>
<name>A0AAV4JBK1_9GAST</name>
<reference evidence="2 3" key="1">
    <citation type="journal article" date="2021" name="Elife">
        <title>Chloroplast acquisition without the gene transfer in kleptoplastic sea slugs, Plakobranchus ocellatus.</title>
        <authorList>
            <person name="Maeda T."/>
            <person name="Takahashi S."/>
            <person name="Yoshida T."/>
            <person name="Shimamura S."/>
            <person name="Takaki Y."/>
            <person name="Nagai Y."/>
            <person name="Toyoda A."/>
            <person name="Suzuki Y."/>
            <person name="Arimoto A."/>
            <person name="Ishii H."/>
            <person name="Satoh N."/>
            <person name="Nishiyama T."/>
            <person name="Hasebe M."/>
            <person name="Maruyama T."/>
            <person name="Minagawa J."/>
            <person name="Obokata J."/>
            <person name="Shigenobu S."/>
        </authorList>
    </citation>
    <scope>NUCLEOTIDE SEQUENCE [LARGE SCALE GENOMIC DNA]</scope>
</reference>
<keyword evidence="3" id="KW-1185">Reference proteome</keyword>
<dbReference type="Proteomes" id="UP000762676">
    <property type="component" value="Unassembled WGS sequence"/>
</dbReference>
<comment type="caution">
    <text evidence="2">The sequence shown here is derived from an EMBL/GenBank/DDBJ whole genome shotgun (WGS) entry which is preliminary data.</text>
</comment>
<evidence type="ECO:0000256" key="1">
    <source>
        <dbReference type="SAM" id="MobiDB-lite"/>
    </source>
</evidence>
<dbReference type="GO" id="GO:0045271">
    <property type="term" value="C:respiratory chain complex I"/>
    <property type="evidence" value="ECO:0007669"/>
    <property type="project" value="InterPro"/>
</dbReference>
<sequence length="247" mass="27444">MFRATQACLRVVSPTLQRHANRATSPLACAPEMSTNASSKDSKVSKKSTKSTKASSSQSSKEVPAAAAEPVDTGDSYRAGETFFSHNPYSFYDIENSVLPHRCPQPSSEKMEEFCLEKLNPEEKIEPRKLLAEDYGDLEEYPDKPVPKKVEKPVRPVMQRVYNVAPSSDVKDGKPCRARMPLTRPCWSDISPSGPDLAAPISRLQDQILLLRYLAFRTRPCWSDISPSGPDLAGPISRLIRDLDADY</sequence>
<protein>
    <recommendedName>
        <fullName evidence="4">NADH dehydrogenase [ubiquinone] flavoprotein 3, mitochondrial</fullName>
    </recommendedName>
</protein>
<organism evidence="2 3">
    <name type="scientific">Elysia marginata</name>
    <dbReference type="NCBI Taxonomy" id="1093978"/>
    <lineage>
        <taxon>Eukaryota</taxon>
        <taxon>Metazoa</taxon>
        <taxon>Spiralia</taxon>
        <taxon>Lophotrochozoa</taxon>
        <taxon>Mollusca</taxon>
        <taxon>Gastropoda</taxon>
        <taxon>Heterobranchia</taxon>
        <taxon>Euthyneura</taxon>
        <taxon>Panpulmonata</taxon>
        <taxon>Sacoglossa</taxon>
        <taxon>Placobranchoidea</taxon>
        <taxon>Plakobranchidae</taxon>
        <taxon>Elysia</taxon>
    </lineage>
</organism>
<evidence type="ECO:0000313" key="3">
    <source>
        <dbReference type="Proteomes" id="UP000762676"/>
    </source>
</evidence>
<gene>
    <name evidence="2" type="ORF">ElyMa_004995900</name>
</gene>
<evidence type="ECO:0008006" key="4">
    <source>
        <dbReference type="Google" id="ProtNLM"/>
    </source>
</evidence>
<feature type="region of interest" description="Disordered" evidence="1">
    <location>
        <begin position="23"/>
        <end position="76"/>
    </location>
</feature>
<dbReference type="EMBL" id="BMAT01009989">
    <property type="protein sequence ID" value="GFS17976.1"/>
    <property type="molecule type" value="Genomic_DNA"/>
</dbReference>
<dbReference type="GO" id="GO:0005739">
    <property type="term" value="C:mitochondrion"/>
    <property type="evidence" value="ECO:0007669"/>
    <property type="project" value="InterPro"/>
</dbReference>